<evidence type="ECO:0000313" key="2">
    <source>
        <dbReference type="Proteomes" id="UP001632038"/>
    </source>
</evidence>
<dbReference type="EMBL" id="JAVIJP010000006">
    <property type="protein sequence ID" value="KAL3651852.1"/>
    <property type="molecule type" value="Genomic_DNA"/>
</dbReference>
<reference evidence="2" key="1">
    <citation type="journal article" date="2024" name="IScience">
        <title>Strigolactones Initiate the Formation of Haustorium-like Structures in Castilleja.</title>
        <authorList>
            <person name="Buerger M."/>
            <person name="Peterson D."/>
            <person name="Chory J."/>
        </authorList>
    </citation>
    <scope>NUCLEOTIDE SEQUENCE [LARGE SCALE GENOMIC DNA]</scope>
</reference>
<gene>
    <name evidence="1" type="ORF">CASFOL_004854</name>
</gene>
<comment type="caution">
    <text evidence="1">The sequence shown here is derived from an EMBL/GenBank/DDBJ whole genome shotgun (WGS) entry which is preliminary data.</text>
</comment>
<sequence>MSRWIFDPMANNKLLRGESLRRRMSSERTSSSNYGMLVAGSYARILSAIYALAQLLDSFPDSNISLLLDDIRHYVRRFGSLFSYSLQTWKIGQEQRGYRKVQ</sequence>
<name>A0ABD3EC31_9LAMI</name>
<evidence type="ECO:0000313" key="1">
    <source>
        <dbReference type="EMBL" id="KAL3651852.1"/>
    </source>
</evidence>
<dbReference type="Proteomes" id="UP001632038">
    <property type="component" value="Unassembled WGS sequence"/>
</dbReference>
<dbReference type="AlphaFoldDB" id="A0ABD3EC31"/>
<organism evidence="1 2">
    <name type="scientific">Castilleja foliolosa</name>
    <dbReference type="NCBI Taxonomy" id="1961234"/>
    <lineage>
        <taxon>Eukaryota</taxon>
        <taxon>Viridiplantae</taxon>
        <taxon>Streptophyta</taxon>
        <taxon>Embryophyta</taxon>
        <taxon>Tracheophyta</taxon>
        <taxon>Spermatophyta</taxon>
        <taxon>Magnoliopsida</taxon>
        <taxon>eudicotyledons</taxon>
        <taxon>Gunneridae</taxon>
        <taxon>Pentapetalae</taxon>
        <taxon>asterids</taxon>
        <taxon>lamiids</taxon>
        <taxon>Lamiales</taxon>
        <taxon>Orobanchaceae</taxon>
        <taxon>Pedicularideae</taxon>
        <taxon>Castillejinae</taxon>
        <taxon>Castilleja</taxon>
    </lineage>
</organism>
<keyword evidence="2" id="KW-1185">Reference proteome</keyword>
<proteinExistence type="predicted"/>
<accession>A0ABD3EC31</accession>
<protein>
    <submittedName>
        <fullName evidence="1">Uncharacterized protein</fullName>
    </submittedName>
</protein>